<feature type="compositionally biased region" description="Polar residues" evidence="1">
    <location>
        <begin position="125"/>
        <end position="137"/>
    </location>
</feature>
<proteinExistence type="predicted"/>
<evidence type="ECO:0000313" key="3">
    <source>
        <dbReference type="EMBL" id="KAG0685119.1"/>
    </source>
</evidence>
<protein>
    <recommendedName>
        <fullName evidence="5">Transmembrane protein</fullName>
    </recommendedName>
</protein>
<feature type="non-terminal residue" evidence="3">
    <location>
        <position position="256"/>
    </location>
</feature>
<keyword evidence="2" id="KW-1133">Transmembrane helix</keyword>
<feature type="transmembrane region" description="Helical" evidence="2">
    <location>
        <begin position="184"/>
        <end position="205"/>
    </location>
</feature>
<keyword evidence="2" id="KW-0812">Transmembrane</keyword>
<feature type="region of interest" description="Disordered" evidence="1">
    <location>
        <begin position="115"/>
        <end position="137"/>
    </location>
</feature>
<evidence type="ECO:0008006" key="5">
    <source>
        <dbReference type="Google" id="ProtNLM"/>
    </source>
</evidence>
<dbReference type="EMBL" id="PUHW01000760">
    <property type="protein sequence ID" value="KAG0685119.1"/>
    <property type="molecule type" value="Genomic_DNA"/>
</dbReference>
<feature type="non-terminal residue" evidence="3">
    <location>
        <position position="1"/>
    </location>
</feature>
<dbReference type="Proteomes" id="UP000697127">
    <property type="component" value="Unassembled WGS sequence"/>
</dbReference>
<dbReference type="AlphaFoldDB" id="A0A9P7BE28"/>
<evidence type="ECO:0000313" key="4">
    <source>
        <dbReference type="Proteomes" id="UP000697127"/>
    </source>
</evidence>
<organism evidence="3 4">
    <name type="scientific">Pichia californica</name>
    <dbReference type="NCBI Taxonomy" id="460514"/>
    <lineage>
        <taxon>Eukaryota</taxon>
        <taxon>Fungi</taxon>
        <taxon>Dikarya</taxon>
        <taxon>Ascomycota</taxon>
        <taxon>Saccharomycotina</taxon>
        <taxon>Pichiomycetes</taxon>
        <taxon>Pichiales</taxon>
        <taxon>Pichiaceae</taxon>
        <taxon>Pichia</taxon>
    </lineage>
</organism>
<comment type="caution">
    <text evidence="3">The sequence shown here is derived from an EMBL/GenBank/DDBJ whole genome shotgun (WGS) entry which is preliminary data.</text>
</comment>
<name>A0A9P7BE28_9ASCO</name>
<feature type="transmembrane region" description="Helical" evidence="2">
    <location>
        <begin position="217"/>
        <end position="239"/>
    </location>
</feature>
<keyword evidence="2" id="KW-0472">Membrane</keyword>
<accession>A0A9P7BE28</accession>
<evidence type="ECO:0000256" key="2">
    <source>
        <dbReference type="SAM" id="Phobius"/>
    </source>
</evidence>
<evidence type="ECO:0000256" key="1">
    <source>
        <dbReference type="SAM" id="MobiDB-lite"/>
    </source>
</evidence>
<gene>
    <name evidence="3" type="ORF">C6P40_004928</name>
</gene>
<keyword evidence="4" id="KW-1185">Reference proteome</keyword>
<sequence length="256" mass="30252">ENKSLNSYKKFKKNSNNSITPSLQSKLQIDENYKSKIELEYEKLKFKAARYQTERDMLKVKIQHQKMAFKLREYEYFCVNGIDHKSIENDSNLNTTYKSNIENYQTGNNVFLQSQSQSQQRQKGLKNTNNQTSKSRNSNMMETNFFDKLSTNMPPEVVEYFQYYADYVPSIKTIREFHQAVLEWVYTIPFLSIIYPILKLLGIIIPKNSKRTWSFRALLVGFLDSIILLLTGWIVYNFIKFTVTFIISFLKVARLL</sequence>
<reference evidence="3" key="1">
    <citation type="submission" date="2020-11" db="EMBL/GenBank/DDBJ databases">
        <title>Kefir isolates.</title>
        <authorList>
            <person name="Marcisauskas S."/>
            <person name="Kim Y."/>
            <person name="Blasche S."/>
        </authorList>
    </citation>
    <scope>NUCLEOTIDE SEQUENCE</scope>
    <source>
        <strain evidence="3">Olga-1</strain>
    </source>
</reference>